<feature type="transmembrane region" description="Helical" evidence="1">
    <location>
        <begin position="70"/>
        <end position="96"/>
    </location>
</feature>
<evidence type="ECO:0000256" key="1">
    <source>
        <dbReference type="SAM" id="Phobius"/>
    </source>
</evidence>
<evidence type="ECO:0008006" key="4">
    <source>
        <dbReference type="Google" id="ProtNLM"/>
    </source>
</evidence>
<sequence>MISIAVSVITGALRWLTITALPVIGTSIVVGLFVRAGIGIGSMVVIMYSAEYMRDFILSQVSALGGNSVAGAYAMDMLSLFGIFEGLSLIISAYLAKATWLMIQPSLTWLTNPPGN</sequence>
<reference evidence="2 3" key="1">
    <citation type="submission" date="2016-10" db="EMBL/GenBank/DDBJ databases">
        <authorList>
            <person name="de Groot N.N."/>
        </authorList>
    </citation>
    <scope>NUCLEOTIDE SEQUENCE [LARGE SCALE GENOMIC DNA]</scope>
    <source>
        <strain evidence="2 3">Nm24</strain>
    </source>
</reference>
<keyword evidence="1" id="KW-1133">Transmembrane helix</keyword>
<keyword evidence="1" id="KW-0472">Membrane</keyword>
<protein>
    <recommendedName>
        <fullName evidence="4">DUF2523 domain-containing protein</fullName>
    </recommendedName>
</protein>
<keyword evidence="1" id="KW-0812">Transmembrane</keyword>
<name>A0A1I7JE17_9PROT</name>
<evidence type="ECO:0000313" key="2">
    <source>
        <dbReference type="EMBL" id="SFU83410.1"/>
    </source>
</evidence>
<dbReference type="EMBL" id="FPBL01000022">
    <property type="protein sequence ID" value="SFU83410.1"/>
    <property type="molecule type" value="Genomic_DNA"/>
</dbReference>
<dbReference type="OrthoDB" id="8548366at2"/>
<organism evidence="2 3">
    <name type="scientific">Nitrosomonas eutropha</name>
    <dbReference type="NCBI Taxonomy" id="916"/>
    <lineage>
        <taxon>Bacteria</taxon>
        <taxon>Pseudomonadati</taxon>
        <taxon>Pseudomonadota</taxon>
        <taxon>Betaproteobacteria</taxon>
        <taxon>Nitrosomonadales</taxon>
        <taxon>Nitrosomonadaceae</taxon>
        <taxon>Nitrosomonas</taxon>
    </lineage>
</organism>
<gene>
    <name evidence="2" type="ORF">SAMN05216339_12212</name>
</gene>
<accession>A0A1I7JE17</accession>
<evidence type="ECO:0000313" key="3">
    <source>
        <dbReference type="Proteomes" id="UP000183926"/>
    </source>
</evidence>
<proteinExistence type="predicted"/>
<dbReference type="AlphaFoldDB" id="A0A1I7JE17"/>
<dbReference type="Proteomes" id="UP000183926">
    <property type="component" value="Unassembled WGS sequence"/>
</dbReference>
<dbReference type="RefSeq" id="WP_074929533.1">
    <property type="nucleotide sequence ID" value="NZ_FPBL01000022.1"/>
</dbReference>
<feature type="transmembrane region" description="Helical" evidence="1">
    <location>
        <begin position="21"/>
        <end position="50"/>
    </location>
</feature>